<protein>
    <submittedName>
        <fullName evidence="2">Uncharacterized protein</fullName>
    </submittedName>
</protein>
<gene>
    <name evidence="2" type="ORF">DAMO_2985</name>
</gene>
<dbReference type="Proteomes" id="UP000006898">
    <property type="component" value="Chromosome"/>
</dbReference>
<proteinExistence type="predicted"/>
<dbReference type="HOGENOM" id="CLU_2583195_0_0_0"/>
<sequence length="80" mass="8887">MVRSRQAGVVLSGTLQRLGLTRIRVFPILLWVLRVWGGSEQKRATRGFGLAPPMRRRHSTAYKPPQPPFSKGGDQSGGFL</sequence>
<feature type="region of interest" description="Disordered" evidence="1">
    <location>
        <begin position="45"/>
        <end position="80"/>
    </location>
</feature>
<dbReference type="KEGG" id="mox:DAMO_2985"/>
<organism evidence="2 3">
    <name type="scientific">Methylomirabilis oxygeniifera</name>
    <dbReference type="NCBI Taxonomy" id="671143"/>
    <lineage>
        <taxon>Bacteria</taxon>
        <taxon>Candidatus Methylomirabilota</taxon>
        <taxon>Candidatus Methylomirabilia</taxon>
        <taxon>Candidatus Methylomirabilales</taxon>
        <taxon>Candidatus Methylomirabilaceae</taxon>
        <taxon>Candidatus Methylomirabilis</taxon>
    </lineage>
</organism>
<evidence type="ECO:0000313" key="2">
    <source>
        <dbReference type="EMBL" id="CBE70058.1"/>
    </source>
</evidence>
<dbReference type="EMBL" id="FP565575">
    <property type="protein sequence ID" value="CBE70058.1"/>
    <property type="molecule type" value="Genomic_DNA"/>
</dbReference>
<name>D5MM01_METO1</name>
<dbReference type="STRING" id="671143.DAMO_2985"/>
<evidence type="ECO:0000313" key="3">
    <source>
        <dbReference type="Proteomes" id="UP000006898"/>
    </source>
</evidence>
<reference evidence="2 3" key="1">
    <citation type="journal article" date="2010" name="Nature">
        <title>Nitrite-driven anaerobic methane oxidation by oxygenic bacteria.</title>
        <authorList>
            <person name="Ettwig K.F."/>
            <person name="Butler M.K."/>
            <person name="Le Paslier D."/>
            <person name="Pelletier E."/>
            <person name="Mangenot S."/>
            <person name="Kuypers M.M.M."/>
            <person name="Schreiber F."/>
            <person name="Dutilh B.E."/>
            <person name="Zedelius J."/>
            <person name="de Beer D."/>
            <person name="Gloerich J."/>
            <person name="Wessels H.J.C.T."/>
            <person name="van Allen T."/>
            <person name="Luesken F."/>
            <person name="Wu M."/>
            <person name="van de Pas-Schoonen K.T."/>
            <person name="Op den Camp H.J.M."/>
            <person name="Janssen-Megens E.M."/>
            <person name="Francoijs K-J."/>
            <person name="Stunnenberg H."/>
            <person name="Weissenbach J."/>
            <person name="Jetten M.S.M."/>
            <person name="Strous M."/>
        </authorList>
    </citation>
    <scope>NUCLEOTIDE SEQUENCE [LARGE SCALE GENOMIC DNA]</scope>
</reference>
<evidence type="ECO:0000256" key="1">
    <source>
        <dbReference type="SAM" id="MobiDB-lite"/>
    </source>
</evidence>
<accession>D5MM01</accession>
<dbReference type="AlphaFoldDB" id="D5MM01"/>